<evidence type="ECO:0000256" key="1">
    <source>
        <dbReference type="ARBA" id="ARBA00022475"/>
    </source>
</evidence>
<name>A0A8J7RTY3_9BACT</name>
<gene>
    <name evidence="7" type="ORF">NATSA_09580</name>
</gene>
<dbReference type="EMBL" id="JAFIDN010000007">
    <property type="protein sequence ID" value="MBP3192912.1"/>
    <property type="molecule type" value="Genomic_DNA"/>
</dbReference>
<keyword evidence="8" id="KW-1185">Reference proteome</keyword>
<keyword evidence="2 5" id="KW-0812">Transmembrane</keyword>
<dbReference type="RefSeq" id="WP_210512066.1">
    <property type="nucleotide sequence ID" value="NZ_JAFIDN010000007.1"/>
</dbReference>
<keyword evidence="1" id="KW-1003">Cell membrane</keyword>
<evidence type="ECO:0000313" key="7">
    <source>
        <dbReference type="EMBL" id="MBP3192912.1"/>
    </source>
</evidence>
<sequence length="331" mass="37767">MIWDNPAWFWALLIIPVMVWVQYRYFKRRQIAWLTYSDTSDLDHLPGNWRTYGIFAGFGLQIIAVILIITALARPQHEQVYTERTVEGIDIMLVLDISSSMLAEDMQPNRLLAVKDVASGFIDRRESDRIGLVVFARESFTLVPPTLDYQLLQSQLEHVDLGMVRDGTAIGMGLATAVNRLRNSDAENRVIVLLTDGENNAGEIDPITAGELAATFGIRVYTIGASTDARTAPYPVDDPIRGTRYHEIVVQIDEDMMRDIAERTGGRYFRATDNESLEQVYNEIDELERTEFEESVYHELADAYQGYLAWGMILLLLSFACDRWLFRIELN</sequence>
<feature type="transmembrane region" description="Helical" evidence="5">
    <location>
        <begin position="307"/>
        <end position="326"/>
    </location>
</feature>
<dbReference type="Proteomes" id="UP000673975">
    <property type="component" value="Unassembled WGS sequence"/>
</dbReference>
<organism evidence="7 8">
    <name type="scientific">Natronogracilivirga saccharolytica</name>
    <dbReference type="NCBI Taxonomy" id="2812953"/>
    <lineage>
        <taxon>Bacteria</taxon>
        <taxon>Pseudomonadati</taxon>
        <taxon>Balneolota</taxon>
        <taxon>Balneolia</taxon>
        <taxon>Balneolales</taxon>
        <taxon>Cyclonatronaceae</taxon>
        <taxon>Natronogracilivirga</taxon>
    </lineage>
</organism>
<feature type="transmembrane region" description="Helical" evidence="5">
    <location>
        <begin position="6"/>
        <end position="26"/>
    </location>
</feature>
<evidence type="ECO:0000256" key="5">
    <source>
        <dbReference type="SAM" id="Phobius"/>
    </source>
</evidence>
<dbReference type="PANTHER" id="PTHR22550:SF5">
    <property type="entry name" value="LEUCINE ZIPPER PROTEIN 4"/>
    <property type="match status" value="1"/>
</dbReference>
<evidence type="ECO:0000256" key="2">
    <source>
        <dbReference type="ARBA" id="ARBA00022692"/>
    </source>
</evidence>
<dbReference type="InterPro" id="IPR036465">
    <property type="entry name" value="vWFA_dom_sf"/>
</dbReference>
<dbReference type="InterPro" id="IPR050768">
    <property type="entry name" value="UPF0353/GerABKA_families"/>
</dbReference>
<evidence type="ECO:0000256" key="3">
    <source>
        <dbReference type="ARBA" id="ARBA00022989"/>
    </source>
</evidence>
<dbReference type="InterPro" id="IPR033881">
    <property type="entry name" value="vWA_BatA_type"/>
</dbReference>
<protein>
    <submittedName>
        <fullName evidence="7">VWA domain-containing protein</fullName>
    </submittedName>
</protein>
<proteinExistence type="predicted"/>
<dbReference type="Pfam" id="PF07584">
    <property type="entry name" value="BatA"/>
    <property type="match status" value="1"/>
</dbReference>
<dbReference type="SMART" id="SM00327">
    <property type="entry name" value="VWA"/>
    <property type="match status" value="1"/>
</dbReference>
<dbReference type="CDD" id="cd01467">
    <property type="entry name" value="vWA_BatA_type"/>
    <property type="match status" value="1"/>
</dbReference>
<dbReference type="InterPro" id="IPR002035">
    <property type="entry name" value="VWF_A"/>
</dbReference>
<feature type="transmembrane region" description="Helical" evidence="5">
    <location>
        <begin position="52"/>
        <end position="73"/>
    </location>
</feature>
<reference evidence="7" key="1">
    <citation type="submission" date="2021-02" db="EMBL/GenBank/DDBJ databases">
        <title>Natronogracilivirga saccharolytica gen. nov. sp. nov. a new anaerobic, haloalkiliphilic carbohydrate-fermenting bacterium from soda lake and proposing of Cyclonatronumiaceae fam. nov. in the phylum Balneolaeota.</title>
        <authorList>
            <person name="Zhilina T.N."/>
            <person name="Sorokin D.Y."/>
            <person name="Zavarzina D.G."/>
            <person name="Toshchakov S.V."/>
            <person name="Kublanov I.V."/>
        </authorList>
    </citation>
    <scope>NUCLEOTIDE SEQUENCE</scope>
    <source>
        <strain evidence="7">Z-1702</strain>
    </source>
</reference>
<accession>A0A8J7RTY3</accession>
<dbReference type="InterPro" id="IPR024163">
    <property type="entry name" value="Aerotolerance_reg_N"/>
</dbReference>
<dbReference type="SUPFAM" id="SSF53300">
    <property type="entry name" value="vWA-like"/>
    <property type="match status" value="1"/>
</dbReference>
<dbReference type="PROSITE" id="PS50234">
    <property type="entry name" value="VWFA"/>
    <property type="match status" value="1"/>
</dbReference>
<feature type="domain" description="VWFA" evidence="6">
    <location>
        <begin position="90"/>
        <end position="284"/>
    </location>
</feature>
<dbReference type="AlphaFoldDB" id="A0A8J7RTY3"/>
<evidence type="ECO:0000256" key="4">
    <source>
        <dbReference type="ARBA" id="ARBA00023136"/>
    </source>
</evidence>
<keyword evidence="4 5" id="KW-0472">Membrane</keyword>
<evidence type="ECO:0000313" key="8">
    <source>
        <dbReference type="Proteomes" id="UP000673975"/>
    </source>
</evidence>
<evidence type="ECO:0000259" key="6">
    <source>
        <dbReference type="PROSITE" id="PS50234"/>
    </source>
</evidence>
<dbReference type="PANTHER" id="PTHR22550">
    <property type="entry name" value="SPORE GERMINATION PROTEIN"/>
    <property type="match status" value="1"/>
</dbReference>
<dbReference type="Pfam" id="PF00092">
    <property type="entry name" value="VWA"/>
    <property type="match status" value="1"/>
</dbReference>
<comment type="caution">
    <text evidence="7">The sequence shown here is derived from an EMBL/GenBank/DDBJ whole genome shotgun (WGS) entry which is preliminary data.</text>
</comment>
<keyword evidence="3 5" id="KW-1133">Transmembrane helix</keyword>
<dbReference type="Gene3D" id="3.40.50.410">
    <property type="entry name" value="von Willebrand factor, type A domain"/>
    <property type="match status" value="1"/>
</dbReference>